<dbReference type="eggNOG" id="COG3168">
    <property type="taxonomic scope" value="Bacteria"/>
</dbReference>
<reference evidence="4" key="1">
    <citation type="submission" date="2005-10" db="EMBL/GenBank/DDBJ databases">
        <title>Complete sequence of Pelobacter carbinolicus DSM 2380.</title>
        <authorList>
            <person name="Copeland A."/>
            <person name="Lucas S."/>
            <person name="Lapidus A."/>
            <person name="Barry K."/>
            <person name="Detter J.C."/>
            <person name="Glavina T."/>
            <person name="Hammon N."/>
            <person name="Israni S."/>
            <person name="Pitluck S."/>
            <person name="Chertkov O."/>
            <person name="Schmutz J."/>
            <person name="Larimer F."/>
            <person name="Land M."/>
            <person name="Kyrpides N."/>
            <person name="Ivanova N."/>
            <person name="Richardson P."/>
        </authorList>
    </citation>
    <scope>NUCLEOTIDE SEQUENCE [LARGE SCALE GENOMIC DNA]</scope>
    <source>
        <strain evidence="4">DSM 2380 / NBRC 103641 / GraBd1</strain>
    </source>
</reference>
<evidence type="ECO:0000256" key="1">
    <source>
        <dbReference type="SAM" id="MobiDB-lite"/>
    </source>
</evidence>
<protein>
    <submittedName>
        <fullName evidence="3">Type IV pilus assembly lipoprotein PilP</fullName>
    </submittedName>
</protein>
<dbReference type="Gene3D" id="2.30.30.830">
    <property type="match status" value="1"/>
</dbReference>
<dbReference type="AlphaFoldDB" id="Q3A2N3"/>
<dbReference type="PROSITE" id="PS51257">
    <property type="entry name" value="PROKAR_LIPOPROTEIN"/>
    <property type="match status" value="1"/>
</dbReference>
<dbReference type="InterPro" id="IPR007446">
    <property type="entry name" value="PilP"/>
</dbReference>
<dbReference type="OrthoDB" id="9788988at2"/>
<dbReference type="RefSeq" id="WP_011341887.1">
    <property type="nucleotide sequence ID" value="NC_007498.2"/>
</dbReference>
<feature type="chain" id="PRO_5004223562" evidence="2">
    <location>
        <begin position="22"/>
        <end position="177"/>
    </location>
</feature>
<dbReference type="Proteomes" id="UP000002534">
    <property type="component" value="Chromosome"/>
</dbReference>
<keyword evidence="4" id="KW-1185">Reference proteome</keyword>
<proteinExistence type="predicted"/>
<organism evidence="3 4">
    <name type="scientific">Syntrophotalea carbinolica (strain DSM 2380 / NBRC 103641 / GraBd1)</name>
    <name type="common">Pelobacter carbinolicus</name>
    <dbReference type="NCBI Taxonomy" id="338963"/>
    <lineage>
        <taxon>Bacteria</taxon>
        <taxon>Pseudomonadati</taxon>
        <taxon>Thermodesulfobacteriota</taxon>
        <taxon>Desulfuromonadia</taxon>
        <taxon>Desulfuromonadales</taxon>
        <taxon>Syntrophotaleaceae</taxon>
        <taxon>Syntrophotalea</taxon>
    </lineage>
</organism>
<keyword evidence="2" id="KW-0732">Signal</keyword>
<evidence type="ECO:0000313" key="3">
    <source>
        <dbReference type="EMBL" id="ABA89374.1"/>
    </source>
</evidence>
<feature type="signal peptide" evidence="2">
    <location>
        <begin position="1"/>
        <end position="21"/>
    </location>
</feature>
<evidence type="ECO:0000256" key="2">
    <source>
        <dbReference type="SAM" id="SignalP"/>
    </source>
</evidence>
<keyword evidence="3" id="KW-0449">Lipoprotein</keyword>
<name>Q3A2N3_SYNC1</name>
<dbReference type="STRING" id="338963.Pcar_2135"/>
<dbReference type="EMBL" id="CP000142">
    <property type="protein sequence ID" value="ABA89374.1"/>
    <property type="molecule type" value="Genomic_DNA"/>
</dbReference>
<feature type="region of interest" description="Disordered" evidence="1">
    <location>
        <begin position="28"/>
        <end position="52"/>
    </location>
</feature>
<dbReference type="KEGG" id="pca:Pcar_2135"/>
<dbReference type="HOGENOM" id="CLU_1446218_0_0_7"/>
<accession>Q3A2N3</accession>
<evidence type="ECO:0000313" key="4">
    <source>
        <dbReference type="Proteomes" id="UP000002534"/>
    </source>
</evidence>
<dbReference type="Pfam" id="PF04351">
    <property type="entry name" value="PilP"/>
    <property type="match status" value="1"/>
</dbReference>
<gene>
    <name evidence="3" type="primary">pilP</name>
    <name evidence="3" type="ordered locus">Pcar_2135</name>
</gene>
<sequence>MICRSLLLSITLGMIVLMVSACGNDEKASVPVPPRQKVKVAPRPSSADVKAVEDEQKAPAGYVYDPAGLRDPFQALVMIRKPVLDDGQPLTPLQKFDLSQFRLSAIVVGKEEPMAMVTAPGGKAYVLKRGVKIGKNGGVVTKISPDLVHVEEKYYDFTGKLSKTSLELGFIKKAGDN</sequence>
<reference evidence="3 4" key="2">
    <citation type="journal article" date="2012" name="BMC Genomics">
        <title>The genome of Pelobacter carbinolicus reveals surprising metabolic capabilities and physiological features.</title>
        <authorList>
            <person name="Aklujkar M."/>
            <person name="Haveman S.A."/>
            <person name="Didonato R.Jr."/>
            <person name="Chertkov O."/>
            <person name="Han C.S."/>
            <person name="Land M.L."/>
            <person name="Brown P."/>
            <person name="Lovley D.R."/>
        </authorList>
    </citation>
    <scope>NUCLEOTIDE SEQUENCE [LARGE SCALE GENOMIC DNA]</scope>
    <source>
        <strain evidence="4">DSM 2380 / NBRC 103641 / GraBd1</strain>
    </source>
</reference>